<dbReference type="InterPro" id="IPR003481">
    <property type="entry name" value="FliD_N"/>
</dbReference>
<sequence length="645" mass="71381">MNIFNTSGITGFSSKTRITGLSGLDTDTMVQELMKAERIPLDRLYQKRTLVEWKRDAYREVINRLRGLKSTFFDIVNRSSYILSTNSVKVMSAKTSSNAYLDVSAVADAQAGIHRVKVLQVATGDKAVSGAPVSRAITGEVSDDLNLSGKSIMVTLDGVSKEIALDNYSLNPADPNYIATQLQDALDKAFGTGKLTVGFESGKLTIGTTGGATRVTVGNPADPEKSGLSALGLKAGDSNRISLNDTLEKLQDKLAEPLQFNENGEVQFSINGKLITAKKTETLSQVLARINNTTEANVTIQYDELADKFTLTSKQLGQGDNLVVEDIGGNFLTALGLSDDRAERTEGQDAVILINGNQQVVRSSNQFTINGVTYNLKEAHPTDSEGDTVTVEMDVDKAVENIRNFINKYNELIDYLNGKINEKYDRNFPPLTDAQKAEMKDSDIEKWEAKAKTGLLRNDDILRRMLTAMRTAMYEPVEGCSLTMKDIGIGTTSYLDGGRLTVDEDKLRKALMENPDEVAKLLNGVDPENPAYYRTSTAEQKASRYKKSGVFHRIADIIEDQISIYRDANGNKGVLLEKAGMEGDITYNDNLLDDELEDYDKRIKAMIEKLTRKEENYYRQFSVLETYISQMNMQSAWLAMQFNQG</sequence>
<dbReference type="PANTHER" id="PTHR30288:SF0">
    <property type="entry name" value="FLAGELLAR HOOK-ASSOCIATED PROTEIN 2"/>
    <property type="match status" value="1"/>
</dbReference>
<comment type="function">
    <text evidence="5">Required for morphogenesis and for the elongation of the flagellar filament by facilitating polymerization of the flagellin monomers at the tip of growing filament. Forms a capping structure, which prevents flagellin subunits (transported through the central channel of the flagellum) from leaking out without polymerization at the distal end.</text>
</comment>
<gene>
    <name evidence="8" type="ORF">SAMN05444373_101115</name>
</gene>
<evidence type="ECO:0000256" key="2">
    <source>
        <dbReference type="ARBA" id="ARBA00011255"/>
    </source>
</evidence>
<dbReference type="PANTHER" id="PTHR30288">
    <property type="entry name" value="FLAGELLAR CAP/ASSEMBLY PROTEIN FLID"/>
    <property type="match status" value="1"/>
</dbReference>
<dbReference type="EMBL" id="FQZP01000011">
    <property type="protein sequence ID" value="SHI81738.1"/>
    <property type="molecule type" value="Genomic_DNA"/>
</dbReference>
<feature type="domain" description="Flagellar hook-associated protein 2 C-terminal" evidence="7">
    <location>
        <begin position="347"/>
        <end position="632"/>
    </location>
</feature>
<dbReference type="GO" id="GO:0007155">
    <property type="term" value="P:cell adhesion"/>
    <property type="evidence" value="ECO:0007669"/>
    <property type="project" value="InterPro"/>
</dbReference>
<comment type="subcellular location">
    <subcellularLocation>
        <location evidence="5">Secreted</location>
    </subcellularLocation>
    <subcellularLocation>
        <location evidence="5">Bacterial flagellum</location>
    </subcellularLocation>
</comment>
<dbReference type="Proteomes" id="UP000324781">
    <property type="component" value="Unassembled WGS sequence"/>
</dbReference>
<protein>
    <recommendedName>
        <fullName evidence="5">Flagellar hook-associated protein 2</fullName>
        <shortName evidence="5">HAP2</shortName>
    </recommendedName>
    <alternativeName>
        <fullName evidence="5">Flagellar cap protein</fullName>
    </alternativeName>
</protein>
<evidence type="ECO:0000313" key="9">
    <source>
        <dbReference type="Proteomes" id="UP000324781"/>
    </source>
</evidence>
<evidence type="ECO:0000256" key="4">
    <source>
        <dbReference type="ARBA" id="ARBA00023143"/>
    </source>
</evidence>
<dbReference type="AlphaFoldDB" id="A0A1M6E8X4"/>
<keyword evidence="3" id="KW-0175">Coiled coil</keyword>
<keyword evidence="8" id="KW-0282">Flagellum</keyword>
<evidence type="ECO:0000259" key="6">
    <source>
        <dbReference type="Pfam" id="PF02465"/>
    </source>
</evidence>
<proteinExistence type="inferred from homology"/>
<evidence type="ECO:0000259" key="7">
    <source>
        <dbReference type="Pfam" id="PF07195"/>
    </source>
</evidence>
<dbReference type="GO" id="GO:0071973">
    <property type="term" value="P:bacterial-type flagellum-dependent cell motility"/>
    <property type="evidence" value="ECO:0007669"/>
    <property type="project" value="TreeGrafter"/>
</dbReference>
<dbReference type="RefSeq" id="WP_149678225.1">
    <property type="nucleotide sequence ID" value="NZ_FQZP01000011.1"/>
</dbReference>
<dbReference type="InterPro" id="IPR040026">
    <property type="entry name" value="FliD"/>
</dbReference>
<evidence type="ECO:0000313" key="8">
    <source>
        <dbReference type="EMBL" id="SHI81738.1"/>
    </source>
</evidence>
<accession>A0A1M6E8X4</accession>
<name>A0A1M6E8X4_9FIRM</name>
<comment type="similarity">
    <text evidence="1 5">Belongs to the FliD family.</text>
</comment>
<evidence type="ECO:0000256" key="3">
    <source>
        <dbReference type="ARBA" id="ARBA00023054"/>
    </source>
</evidence>
<dbReference type="InterPro" id="IPR010809">
    <property type="entry name" value="FliD_C"/>
</dbReference>
<keyword evidence="9" id="KW-1185">Reference proteome</keyword>
<evidence type="ECO:0000256" key="5">
    <source>
        <dbReference type="RuleBase" id="RU362066"/>
    </source>
</evidence>
<keyword evidence="8" id="KW-0969">Cilium</keyword>
<dbReference type="GO" id="GO:0009424">
    <property type="term" value="C:bacterial-type flagellum hook"/>
    <property type="evidence" value="ECO:0007669"/>
    <property type="project" value="UniProtKB-UniRule"/>
</dbReference>
<dbReference type="GO" id="GO:0005576">
    <property type="term" value="C:extracellular region"/>
    <property type="evidence" value="ECO:0007669"/>
    <property type="project" value="UniProtKB-SubCell"/>
</dbReference>
<organism evidence="8 9">
    <name type="scientific">Thermoclostridium caenicola</name>
    <dbReference type="NCBI Taxonomy" id="659425"/>
    <lineage>
        <taxon>Bacteria</taxon>
        <taxon>Bacillati</taxon>
        <taxon>Bacillota</taxon>
        <taxon>Clostridia</taxon>
        <taxon>Eubacteriales</taxon>
        <taxon>Oscillospiraceae</taxon>
        <taxon>Thermoclostridium</taxon>
    </lineage>
</organism>
<dbReference type="Pfam" id="PF02465">
    <property type="entry name" value="FliD_N"/>
    <property type="match status" value="1"/>
</dbReference>
<reference evidence="8 9" key="1">
    <citation type="submission" date="2016-11" db="EMBL/GenBank/DDBJ databases">
        <authorList>
            <person name="Varghese N."/>
            <person name="Submissions S."/>
        </authorList>
    </citation>
    <scope>NUCLEOTIDE SEQUENCE [LARGE SCALE GENOMIC DNA]</scope>
    <source>
        <strain evidence="8 9">DSM 19027</strain>
    </source>
</reference>
<evidence type="ECO:0000256" key="1">
    <source>
        <dbReference type="ARBA" id="ARBA00009764"/>
    </source>
</evidence>
<dbReference type="GO" id="GO:0009421">
    <property type="term" value="C:bacterial-type flagellum filament cap"/>
    <property type="evidence" value="ECO:0007669"/>
    <property type="project" value="InterPro"/>
</dbReference>
<comment type="subunit">
    <text evidence="2 5">Homopentamer.</text>
</comment>
<keyword evidence="5" id="KW-0964">Secreted</keyword>
<feature type="domain" description="Flagellar hook-associated protein 2 N-terminal" evidence="6">
    <location>
        <begin position="22"/>
        <end position="124"/>
    </location>
</feature>
<keyword evidence="4 5" id="KW-0975">Bacterial flagellum</keyword>
<keyword evidence="8" id="KW-0966">Cell projection</keyword>
<dbReference type="Pfam" id="PF07195">
    <property type="entry name" value="FliD_C"/>
    <property type="match status" value="1"/>
</dbReference>
<dbReference type="OrthoDB" id="9776025at2"/>